<dbReference type="SUPFAM" id="SSF55239">
    <property type="entry name" value="RuBisCO, small subunit"/>
    <property type="match status" value="1"/>
</dbReference>
<evidence type="ECO:0000256" key="3">
    <source>
        <dbReference type="ARBA" id="ARBA00022567"/>
    </source>
</evidence>
<reference evidence="13" key="2">
    <citation type="submission" date="2012-09" db="EMBL/GenBank/DDBJ databases">
        <title>Isolation and characterization of rbcS gene in the oil-producing green alga Botryococcus braunii.</title>
        <authorList>
            <person name="Yoshinuma H."/>
            <person name="Enomoto Y."/>
            <person name="Kamitani M."/>
            <person name="Enomoto T."/>
            <person name="Enomoto T."/>
        </authorList>
    </citation>
    <scope>NUCLEOTIDE SEQUENCE</scope>
    <source>
        <strain evidence="13">Enomoto-mo</strain>
    </source>
</reference>
<dbReference type="Gene3D" id="3.30.190.10">
    <property type="entry name" value="Ribulose bisphosphate carboxylase, small subunit"/>
    <property type="match status" value="1"/>
</dbReference>
<keyword evidence="1 9" id="KW-0150">Chloroplast</keyword>
<evidence type="ECO:0000256" key="9">
    <source>
        <dbReference type="HAMAP-Rule" id="MF_00860"/>
    </source>
</evidence>
<comment type="subunit">
    <text evidence="7 9 10">Heterohexadecamer of 8 large and 8 small subunits.</text>
</comment>
<dbReference type="GO" id="GO:0016984">
    <property type="term" value="F:ribulose-bisphosphate carboxylase activity"/>
    <property type="evidence" value="ECO:0007669"/>
    <property type="project" value="UniProtKB-UniRule"/>
</dbReference>
<evidence type="ECO:0000256" key="2">
    <source>
        <dbReference type="ARBA" id="ARBA00022531"/>
    </source>
</evidence>
<comment type="function">
    <text evidence="8 9 10">RuBisCO catalyzes two reactions: the carboxylation of D-ribulose 1,5-bisphosphate, the primary event in carbon dioxide fixation, as well as the oxidative fragmentation of the pentose substrate. Both reactions occur simultaneously and in competition at the same active site. Although the small subunit is not catalytic it is essential for maximal activity.</text>
</comment>
<evidence type="ECO:0000256" key="10">
    <source>
        <dbReference type="RuleBase" id="RU003627"/>
    </source>
</evidence>
<comment type="similarity">
    <text evidence="9 10">Belongs to the RuBisCO small chain family.</text>
</comment>
<gene>
    <name evidence="12" type="primary">rbcS</name>
    <name evidence="9" type="synonym">RBCS</name>
</gene>
<name>K7ZLF2_BOTBR</name>
<evidence type="ECO:0000256" key="5">
    <source>
        <dbReference type="ARBA" id="ARBA00023238"/>
    </source>
</evidence>
<evidence type="ECO:0000256" key="7">
    <source>
        <dbReference type="ARBA" id="ARBA00038826"/>
    </source>
</evidence>
<reference evidence="12" key="1">
    <citation type="submission" date="2011-12" db="EMBL/GenBank/DDBJ databases">
        <title>Cloning and molecular characterization of rbcS cDNA from the oil producing microalgae Botryococcus braunii.</title>
        <authorList>
            <person name="Kamitani M."/>
            <person name="Enomoto Y."/>
            <person name="Yoshinuma H."/>
            <person name="Enomoto T."/>
            <person name="Enomoto T."/>
        </authorList>
    </citation>
    <scope>NUCLEOTIDE SEQUENCE</scope>
    <source>
        <strain evidence="12">Enomoto-mo</strain>
    </source>
</reference>
<dbReference type="GO" id="GO:0009853">
    <property type="term" value="P:photorespiration"/>
    <property type="evidence" value="ECO:0007669"/>
    <property type="project" value="UniProtKB-UniRule"/>
</dbReference>
<evidence type="ECO:0000259" key="11">
    <source>
        <dbReference type="SMART" id="SM00961"/>
    </source>
</evidence>
<dbReference type="PRINTS" id="PR00152">
    <property type="entry name" value="RUBISCOSMALL"/>
</dbReference>
<dbReference type="EMBL" id="AB690365">
    <property type="protein sequence ID" value="BAM68686.1"/>
    <property type="molecule type" value="mRNA"/>
</dbReference>
<dbReference type="GO" id="GO:0009507">
    <property type="term" value="C:chloroplast"/>
    <property type="evidence" value="ECO:0007669"/>
    <property type="project" value="UniProtKB-SubCell"/>
</dbReference>
<evidence type="ECO:0000256" key="4">
    <source>
        <dbReference type="ARBA" id="ARBA00022640"/>
    </source>
</evidence>
<dbReference type="PANTHER" id="PTHR31262:SF0">
    <property type="entry name" value="RIBULOSE BISPHOSPHATE CARBOXYLASE SMALL SUBUNIT, CHLOROPLASTIC 1"/>
    <property type="match status" value="1"/>
</dbReference>
<sequence>MAAQACICAAAPVVSIAKATPAKVARPAILAPAVNQWAKKTVSNGIKTSAMMVWTPTNNKFFETFSYLPPLSDAEIAKQVEYIVNNGYIACLEFAESDLAYVGDKSMIRMNNVAPCYYDNRYWTMWKLPMFGCTDPDQVLREIMLCTKAFPDAFIRLVAFDNKRQVQIGGMLVHRPPTARDYQKPQNRSV</sequence>
<keyword evidence="6 9" id="KW-0120">Carbon dioxide fixation</keyword>
<feature type="domain" description="Ribulose bisphosphate carboxylase small subunit" evidence="11">
    <location>
        <begin position="61"/>
        <end position="176"/>
    </location>
</feature>
<keyword evidence="2 9" id="KW-0602">Photosynthesis</keyword>
<keyword evidence="5 9" id="KW-0601">Photorespiration</keyword>
<dbReference type="AlphaFoldDB" id="K7ZLF2"/>
<dbReference type="HAMAP" id="MF_00859">
    <property type="entry name" value="RuBisCO_S_bact"/>
    <property type="match status" value="1"/>
</dbReference>
<dbReference type="FunFam" id="3.30.190.10:FF:000001">
    <property type="entry name" value="Ribulose bisphosphate carboxylase small chain, chloroplastic"/>
    <property type="match status" value="1"/>
</dbReference>
<accession>K7ZLF2</accession>
<dbReference type="SMART" id="SM00961">
    <property type="entry name" value="RuBisCO_small"/>
    <property type="match status" value="1"/>
</dbReference>
<evidence type="ECO:0000256" key="6">
    <source>
        <dbReference type="ARBA" id="ARBA00023300"/>
    </source>
</evidence>
<protein>
    <recommendedName>
        <fullName evidence="9">Ribulose bisphosphate carboxylase small subunit, chloroplastic</fullName>
        <shortName evidence="9">RuBisCO small subunit</shortName>
    </recommendedName>
</protein>
<evidence type="ECO:0000313" key="12">
    <source>
        <dbReference type="EMBL" id="BAM68686.1"/>
    </source>
</evidence>
<keyword evidence="3 9" id="KW-0113">Calvin cycle</keyword>
<dbReference type="InterPro" id="IPR024681">
    <property type="entry name" value="RuBisCO_ssu"/>
</dbReference>
<proteinExistence type="evidence at transcript level"/>
<evidence type="ECO:0000256" key="8">
    <source>
        <dbReference type="ARBA" id="ARBA00055447"/>
    </source>
</evidence>
<dbReference type="GO" id="GO:0019253">
    <property type="term" value="P:reductive pentose-phosphate cycle"/>
    <property type="evidence" value="ECO:0007669"/>
    <property type="project" value="UniProtKB-UniRule"/>
</dbReference>
<comment type="subcellular location">
    <subcellularLocation>
        <location evidence="9">Plastid</location>
        <location evidence="9">Chloroplast</location>
    </subcellularLocation>
</comment>
<dbReference type="InterPro" id="IPR036385">
    <property type="entry name" value="RuBisCO_ssu_sf"/>
</dbReference>
<comment type="miscellaneous">
    <text evidence="9">The basic functional RuBisCO is composed of a large chain homodimer in a 'head-to-tail' conformation. In form I RuBisCO this homodimer is arranged in a barrel-like tetramer with the small subunits forming a tetrameric 'cap' on each end of the 'barrel'.</text>
</comment>
<dbReference type="PANTHER" id="PTHR31262">
    <property type="entry name" value="RIBULOSE BISPHOSPHATE CARBOXYLASE SMALL CHAIN 1, CHLOROPLASTIC"/>
    <property type="match status" value="1"/>
</dbReference>
<evidence type="ECO:0000256" key="1">
    <source>
        <dbReference type="ARBA" id="ARBA00022528"/>
    </source>
</evidence>
<dbReference type="Pfam" id="PF00101">
    <property type="entry name" value="RuBisCO_small"/>
    <property type="match status" value="1"/>
</dbReference>
<dbReference type="EMBL" id="AB748454">
    <property type="protein sequence ID" value="BAM68687.1"/>
    <property type="molecule type" value="Genomic_DNA"/>
</dbReference>
<dbReference type="CDD" id="cd03527">
    <property type="entry name" value="RuBisCO_small"/>
    <property type="match status" value="1"/>
</dbReference>
<keyword evidence="4 9" id="KW-0934">Plastid</keyword>
<dbReference type="InterPro" id="IPR000894">
    <property type="entry name" value="RuBisCO_ssu_dom"/>
</dbReference>
<organism evidence="12">
    <name type="scientific">Botryococcus braunii</name>
    <name type="common">Green alga</name>
    <dbReference type="NCBI Taxonomy" id="38881"/>
    <lineage>
        <taxon>Eukaryota</taxon>
        <taxon>Viridiplantae</taxon>
        <taxon>Chlorophyta</taxon>
        <taxon>core chlorophytes</taxon>
        <taxon>Trebouxiophyceae</taxon>
        <taxon>Trebouxiophyceae incertae sedis</taxon>
        <taxon>Elliptochloris clade</taxon>
        <taxon>Botryococcus</taxon>
    </lineage>
</organism>
<evidence type="ECO:0000313" key="13">
    <source>
        <dbReference type="EMBL" id="BAM68687.1"/>
    </source>
</evidence>